<keyword evidence="3" id="KW-1185">Reference proteome</keyword>
<feature type="domain" description="ASCH" evidence="1">
    <location>
        <begin position="12"/>
        <end position="113"/>
    </location>
</feature>
<reference evidence="2" key="1">
    <citation type="submission" date="2007-10" db="EMBL/GenBank/DDBJ databases">
        <authorList>
            <person name="Fulton L."/>
            <person name="Clifton S."/>
            <person name="Fulton B."/>
            <person name="Xu J."/>
            <person name="Minx P."/>
            <person name="Pepin K.H."/>
            <person name="Johnson M."/>
            <person name="Thiruvilangam P."/>
            <person name="Bhonagiri V."/>
            <person name="Nash W.E."/>
            <person name="Mardis E.R."/>
            <person name="Wilson R.K."/>
        </authorList>
    </citation>
    <scope>NUCLEOTIDE SEQUENCE [LARGE SCALE GENOMIC DNA]</scope>
    <source>
        <strain evidence="2">DSM 17216</strain>
    </source>
</reference>
<dbReference type="eggNOG" id="ENOG50337GV">
    <property type="taxonomic scope" value="Bacteria"/>
</dbReference>
<accession>B0MVT1</accession>
<protein>
    <recommendedName>
        <fullName evidence="1">ASCH domain-containing protein</fullName>
    </recommendedName>
</protein>
<dbReference type="InterPro" id="IPR007374">
    <property type="entry name" value="ASCH_domain"/>
</dbReference>
<evidence type="ECO:0000313" key="3">
    <source>
        <dbReference type="Proteomes" id="UP000005819"/>
    </source>
</evidence>
<sequence>MKFTAMKILTLIIKQKWFDAILSGEKTVETREVRPTNTKYISYRDNNTGKVYKKDSDVPESAWDSEKGVDTVINHYDAIQFWVGYEKNRPGALVEVKGVELVDVCDEETKEPIVYEHNGNEYTMTEIDYHLGKVIEKMNC</sequence>
<comment type="caution">
    <text evidence="2">The sequence shown here is derived from an EMBL/GenBank/DDBJ whole genome shotgun (WGS) entry which is preliminary data.</text>
</comment>
<dbReference type="Pfam" id="PF04266">
    <property type="entry name" value="ASCH"/>
    <property type="match status" value="1"/>
</dbReference>
<dbReference type="HOGENOM" id="CLU_159126_0_0_10"/>
<dbReference type="Gene3D" id="2.30.130.30">
    <property type="entry name" value="Hypothetical protein"/>
    <property type="match status" value="1"/>
</dbReference>
<dbReference type="Proteomes" id="UP000005819">
    <property type="component" value="Unassembled WGS sequence"/>
</dbReference>
<proteinExistence type="predicted"/>
<organism evidence="2 3">
    <name type="scientific">Alistipes putredinis DSM 17216</name>
    <dbReference type="NCBI Taxonomy" id="445970"/>
    <lineage>
        <taxon>Bacteria</taxon>
        <taxon>Pseudomonadati</taxon>
        <taxon>Bacteroidota</taxon>
        <taxon>Bacteroidia</taxon>
        <taxon>Bacteroidales</taxon>
        <taxon>Rikenellaceae</taxon>
        <taxon>Alistipes</taxon>
    </lineage>
</organism>
<name>B0MVT1_9BACT</name>
<dbReference type="SUPFAM" id="SSF88697">
    <property type="entry name" value="PUA domain-like"/>
    <property type="match status" value="1"/>
</dbReference>
<reference evidence="2" key="2">
    <citation type="submission" date="2013-09" db="EMBL/GenBank/DDBJ databases">
        <title>Draft genome sequence of Alistipes putredinis (DSM 17216).</title>
        <authorList>
            <person name="Sudarsanam P."/>
            <person name="Ley R."/>
            <person name="Guruge J."/>
            <person name="Turnbaugh P.J."/>
            <person name="Mahowald M."/>
            <person name="Liep D."/>
            <person name="Gordon J."/>
        </authorList>
    </citation>
    <scope>NUCLEOTIDE SEQUENCE</scope>
    <source>
        <strain evidence="2">DSM 17216</strain>
    </source>
</reference>
<evidence type="ECO:0000313" key="2">
    <source>
        <dbReference type="EMBL" id="EDS04134.1"/>
    </source>
</evidence>
<dbReference type="EMBL" id="ABFK02000017">
    <property type="protein sequence ID" value="EDS04134.1"/>
    <property type="molecule type" value="Genomic_DNA"/>
</dbReference>
<dbReference type="AlphaFoldDB" id="B0MVT1"/>
<gene>
    <name evidence="2" type="ORF">ALIPUT_01197</name>
</gene>
<evidence type="ECO:0000259" key="1">
    <source>
        <dbReference type="Pfam" id="PF04266"/>
    </source>
</evidence>
<dbReference type="InterPro" id="IPR015947">
    <property type="entry name" value="PUA-like_sf"/>
</dbReference>